<dbReference type="InterPro" id="IPR017438">
    <property type="entry name" value="ATP-NAD_kinase_N"/>
</dbReference>
<dbReference type="Pfam" id="PF19279">
    <property type="entry name" value="YegS_C"/>
    <property type="match status" value="1"/>
</dbReference>
<protein>
    <recommendedName>
        <fullName evidence="1">DAGKc domain-containing protein</fullName>
    </recommendedName>
</protein>
<proteinExistence type="predicted"/>
<dbReference type="RefSeq" id="WP_207419343.1">
    <property type="nucleotide sequence ID" value="NZ_CP061177.1"/>
</dbReference>
<dbReference type="Proteomes" id="UP001518989">
    <property type="component" value="Unassembled WGS sequence"/>
</dbReference>
<dbReference type="Gene3D" id="3.40.50.10330">
    <property type="entry name" value="Probable inorganic polyphosphate/atp-NAD kinase, domain 1"/>
    <property type="match status" value="1"/>
</dbReference>
<evidence type="ECO:0000259" key="1">
    <source>
        <dbReference type="PROSITE" id="PS50146"/>
    </source>
</evidence>
<comment type="caution">
    <text evidence="2">The sequence shown here is derived from an EMBL/GenBank/DDBJ whole genome shotgun (WGS) entry which is preliminary data.</text>
</comment>
<evidence type="ECO:0000313" key="3">
    <source>
        <dbReference type="Proteomes" id="UP001518989"/>
    </source>
</evidence>
<dbReference type="InterPro" id="IPR045540">
    <property type="entry name" value="YegS/DAGK_C"/>
</dbReference>
<dbReference type="PROSITE" id="PS50146">
    <property type="entry name" value="DAGK"/>
    <property type="match status" value="1"/>
</dbReference>
<dbReference type="Pfam" id="PF00781">
    <property type="entry name" value="DAGK_cat"/>
    <property type="match status" value="1"/>
</dbReference>
<dbReference type="InterPro" id="IPR016064">
    <property type="entry name" value="NAD/diacylglycerol_kinase_sf"/>
</dbReference>
<dbReference type="Gene3D" id="2.60.200.40">
    <property type="match status" value="1"/>
</dbReference>
<name>A0ABS3KUK2_9PROT</name>
<gene>
    <name evidence="2" type="ORF">IAI61_19210</name>
</gene>
<sequence length="309" mass="32292">MKTILFHNPSAGGDGDAPSQEDLLAMLRRSGLEVSPQDNRTEDLSRVLAEPAELVLVAGGDGTVGRIATAMAAAPGAADRLLAVLPLGTANNLSRALGSWPGPGHFAEGWPEAARRSLNVAVAEAEGFPARRFVESVGFGAFARAVEHADETGEQGVDAGRAVFRRILSGALPGHARIIVDGVAETVETLLVEVMNVALFGPNLVLAPQADPGDGMLDVVTLHPDQRHAMLDWLRAPACGEPPVTLQRGRNVVVEWAGAPLRLDDTPQEQGAPPALAFRMAEEALTVLVPPECLSAPQGARATAETCKA</sequence>
<dbReference type="EMBL" id="JACTNG010000013">
    <property type="protein sequence ID" value="MBO1081163.1"/>
    <property type="molecule type" value="Genomic_DNA"/>
</dbReference>
<organism evidence="2 3">
    <name type="scientific">Roseomonas haemaphysalidis</name>
    <dbReference type="NCBI Taxonomy" id="2768162"/>
    <lineage>
        <taxon>Bacteria</taxon>
        <taxon>Pseudomonadati</taxon>
        <taxon>Pseudomonadota</taxon>
        <taxon>Alphaproteobacteria</taxon>
        <taxon>Acetobacterales</taxon>
        <taxon>Roseomonadaceae</taxon>
        <taxon>Roseomonas</taxon>
    </lineage>
</organism>
<reference evidence="2 3" key="1">
    <citation type="submission" date="2020-09" db="EMBL/GenBank/DDBJ databases">
        <title>Roseomonas.</title>
        <authorList>
            <person name="Zhu W."/>
        </authorList>
    </citation>
    <scope>NUCLEOTIDE SEQUENCE [LARGE SCALE GENOMIC DNA]</scope>
    <source>
        <strain evidence="2 3">573</strain>
    </source>
</reference>
<accession>A0ABS3KUK2</accession>
<dbReference type="SMART" id="SM00046">
    <property type="entry name" value="DAGKc"/>
    <property type="match status" value="1"/>
</dbReference>
<dbReference type="SUPFAM" id="SSF111331">
    <property type="entry name" value="NAD kinase/diacylglycerol kinase-like"/>
    <property type="match status" value="1"/>
</dbReference>
<evidence type="ECO:0000313" key="2">
    <source>
        <dbReference type="EMBL" id="MBO1081163.1"/>
    </source>
</evidence>
<dbReference type="InterPro" id="IPR001206">
    <property type="entry name" value="Diacylglycerol_kinase_cat_dom"/>
</dbReference>
<feature type="domain" description="DAGKc" evidence="1">
    <location>
        <begin position="1"/>
        <end position="127"/>
    </location>
</feature>
<keyword evidence="3" id="KW-1185">Reference proteome</keyword>